<dbReference type="PANTHER" id="PTHR13878:SF91">
    <property type="entry name" value="FAD BINDING DOMAIN PROTEIN (AFU_ORTHOLOGUE AFUA_6G12070)-RELATED"/>
    <property type="match status" value="1"/>
</dbReference>
<accession>A0A194WBT7</accession>
<dbReference type="SUPFAM" id="SSF56176">
    <property type="entry name" value="FAD-binding/transporter-associated domain-like"/>
    <property type="match status" value="1"/>
</dbReference>
<evidence type="ECO:0000313" key="6">
    <source>
        <dbReference type="Proteomes" id="UP000078559"/>
    </source>
</evidence>
<proteinExistence type="inferred from homology"/>
<evidence type="ECO:0000313" key="5">
    <source>
        <dbReference type="EMBL" id="KUI73812.1"/>
    </source>
</evidence>
<keyword evidence="6" id="KW-1185">Reference proteome</keyword>
<dbReference type="SMR" id="A0A194WBT7"/>
<dbReference type="InterPro" id="IPR016166">
    <property type="entry name" value="FAD-bd_PCMH"/>
</dbReference>
<dbReference type="InterPro" id="IPR036318">
    <property type="entry name" value="FAD-bd_PCMH-like_sf"/>
</dbReference>
<evidence type="ECO:0000256" key="1">
    <source>
        <dbReference type="ARBA" id="ARBA00005466"/>
    </source>
</evidence>
<dbReference type="GO" id="GO:0016491">
    <property type="term" value="F:oxidoreductase activity"/>
    <property type="evidence" value="ECO:0007669"/>
    <property type="project" value="UniProtKB-KW"/>
</dbReference>
<reference evidence="5" key="1">
    <citation type="submission" date="2014-12" db="EMBL/GenBank/DDBJ databases">
        <title>Genome Sequence of Valsa Canker Pathogens Uncovers a Specific Adaption of Colonization on Woody Bark.</title>
        <authorList>
            <person name="Yin Z."/>
            <person name="Liu H."/>
            <person name="Gao X."/>
            <person name="Li Z."/>
            <person name="Song N."/>
            <person name="Ke X."/>
            <person name="Dai Q."/>
            <person name="Wu Y."/>
            <person name="Sun Y."/>
            <person name="Xu J.-R."/>
            <person name="Kang Z.K."/>
            <person name="Wang L."/>
            <person name="Huang L."/>
        </authorList>
    </citation>
    <scope>NUCLEOTIDE SEQUENCE [LARGE SCALE GENOMIC DNA]</scope>
    <source>
        <strain evidence="5">03-8</strain>
    </source>
</reference>
<organism evidence="5 6">
    <name type="scientific">Cytospora mali</name>
    <name type="common">Apple Valsa canker fungus</name>
    <name type="synonym">Valsa mali</name>
    <dbReference type="NCBI Taxonomy" id="578113"/>
    <lineage>
        <taxon>Eukaryota</taxon>
        <taxon>Fungi</taxon>
        <taxon>Dikarya</taxon>
        <taxon>Ascomycota</taxon>
        <taxon>Pezizomycotina</taxon>
        <taxon>Sordariomycetes</taxon>
        <taxon>Sordariomycetidae</taxon>
        <taxon>Diaporthales</taxon>
        <taxon>Cytosporaceae</taxon>
        <taxon>Cytospora</taxon>
    </lineage>
</organism>
<dbReference type="OrthoDB" id="9983560at2759"/>
<feature type="signal peptide" evidence="3">
    <location>
        <begin position="1"/>
        <end position="21"/>
    </location>
</feature>
<feature type="domain" description="FAD-binding PCMH-type" evidence="4">
    <location>
        <begin position="185"/>
        <end position="366"/>
    </location>
</feature>
<dbReference type="Pfam" id="PF08031">
    <property type="entry name" value="BBE"/>
    <property type="match status" value="1"/>
</dbReference>
<dbReference type="InterPro" id="IPR050432">
    <property type="entry name" value="FAD-linked_Oxidoreductases_BP"/>
</dbReference>
<dbReference type="InterPro" id="IPR006094">
    <property type="entry name" value="Oxid_FAD_bind_N"/>
</dbReference>
<evidence type="ECO:0000256" key="3">
    <source>
        <dbReference type="SAM" id="SignalP"/>
    </source>
</evidence>
<dbReference type="Proteomes" id="UP000078559">
    <property type="component" value="Chromosome 11"/>
</dbReference>
<dbReference type="AlphaFoldDB" id="A0A194WBT7"/>
<dbReference type="Pfam" id="PF01565">
    <property type="entry name" value="FAD_binding_4"/>
    <property type="match status" value="1"/>
</dbReference>
<keyword evidence="2" id="KW-0560">Oxidoreductase</keyword>
<feature type="chain" id="PRO_5008267319" evidence="3">
    <location>
        <begin position="22"/>
        <end position="655"/>
    </location>
</feature>
<dbReference type="InterPro" id="IPR012951">
    <property type="entry name" value="BBE"/>
</dbReference>
<evidence type="ECO:0000259" key="4">
    <source>
        <dbReference type="PROSITE" id="PS51387"/>
    </source>
</evidence>
<dbReference type="GO" id="GO:0071949">
    <property type="term" value="F:FAD binding"/>
    <property type="evidence" value="ECO:0007669"/>
    <property type="project" value="InterPro"/>
</dbReference>
<protein>
    <submittedName>
        <fullName evidence="5">FAD-linked oxidoreductase YvdP</fullName>
    </submittedName>
</protein>
<dbReference type="EMBL" id="CM003108">
    <property type="protein sequence ID" value="KUI73812.1"/>
    <property type="molecule type" value="Genomic_DNA"/>
</dbReference>
<evidence type="ECO:0000256" key="2">
    <source>
        <dbReference type="ARBA" id="ARBA00023002"/>
    </source>
</evidence>
<dbReference type="InterPro" id="IPR016169">
    <property type="entry name" value="FAD-bd_PCMH_sub2"/>
</dbReference>
<dbReference type="PROSITE" id="PS51387">
    <property type="entry name" value="FAD_PCMH"/>
    <property type="match status" value="1"/>
</dbReference>
<comment type="similarity">
    <text evidence="1">Belongs to the oxygen-dependent FAD-linked oxidoreductase family.</text>
</comment>
<name>A0A194WBT7_CYTMA</name>
<keyword evidence="3" id="KW-0732">Signal</keyword>
<sequence length="655" mass="70799">MIHRAFLILVLSLSVSKVAHALDDGKAKLAPAFQNVASASAPSGVDYFPYESAQLTSSALANLTFYNAGLAVLVSFGDATETARVRKRTMPGCKVMPGDASWPTVPEWETFDCLLGGSLIQGVPAAAVCYPDWPQYDEGKCAEVTDGWTDPAWQAEQATGIDYPLFEGVTCVPPSLARYNAECTLGGYPAYIVNITSVAQIQLAVNLARNLNLRLNVKNKGHDFNAKSTGAGALSIWLNHLQDTKYLGDGYISTTGHVGPAFKIGTGVSVGQINEAADKHGMQIVGAIARMVGIGGGYIAGGGNSPLISKYGLAADQVISMEVVLPDGRFVSADEKTNPDLFFALRGGGGSTWGIVTSLVIRAYAKTPITTLTYNFGTGVEPETFWSGINGLFEQFPSWPKATLYSYWSISCSNATSCAMYMAPQIGPAMNTTELEALNAPLFANLSALGIPVEDLKYTTYDTYLEAFDAMWPDGSISIGGWTEHTATRLFPESNWEDPNKLAATIAAIRNSSITHGYFLAYNVQPAVNPAVNQTNAVNPAWRETLLFAMLGATWGQNATAEEISDANRQLVDALQPWREASPHSGTYLNEADINEPNWQQAFYGDNYRYLYELKQKYDPWGLLYAATAVGSEDWYVTNQTAYYPTQNGRLCPVA</sequence>
<dbReference type="Gene3D" id="3.30.465.10">
    <property type="match status" value="2"/>
</dbReference>
<dbReference type="PANTHER" id="PTHR13878">
    <property type="entry name" value="GULONOLACTONE OXIDASE"/>
    <property type="match status" value="1"/>
</dbReference>
<gene>
    <name evidence="5" type="ORF">VM1G_09153</name>
</gene>